<dbReference type="InterPro" id="IPR016155">
    <property type="entry name" value="Mopterin_synth/thiamin_S_b"/>
</dbReference>
<comment type="function">
    <text evidence="5">Acts as a sulfur carrier required for 2-thiolation of mcm(5)S(2)U at tRNA wobble positions of cytosolic tRNA(Lys), tRNA(Glu) and tRNA(Gln). Serves as sulfur donor in tRNA 2-thiolation reaction by being thiocarboxylated (-COSH) at its C-terminus by the MOCS3/UBA4 homolog. The sulfur is then transferred to tRNA to form 2-thiolation of mcm(5)S(2)U. Also acts as a ubiquitin-like protein (UBL) that is covalently conjugated via an isopeptide bond to lysine residues of target proteins. The thiocarboxylated form serves as substrate for conjugation and oxidative stress specifically induces the formation of UBL-protein conjugates.</text>
</comment>
<evidence type="ECO:0000256" key="1">
    <source>
        <dbReference type="ARBA" id="ARBA00022490"/>
    </source>
</evidence>
<dbReference type="Proteomes" id="UP000276991">
    <property type="component" value="Unassembled WGS sequence"/>
</dbReference>
<protein>
    <recommendedName>
        <fullName evidence="5">Ubiquitin-related modifier 1 homolog</fullName>
    </recommendedName>
</protein>
<dbReference type="CDD" id="cd01764">
    <property type="entry name" value="Ubl_Urm1"/>
    <property type="match status" value="1"/>
</dbReference>
<feature type="modified residue" description="1-thioglycine" evidence="5">
    <location>
        <position position="152"/>
    </location>
</feature>
<dbReference type="EMBL" id="UPTC01002748">
    <property type="protein sequence ID" value="VBB33828.1"/>
    <property type="molecule type" value="Genomic_DNA"/>
</dbReference>
<dbReference type="STRING" id="6277.A0A498SWT7"/>
<keyword evidence="7" id="KW-0472">Membrane</keyword>
<dbReference type="InterPro" id="IPR012675">
    <property type="entry name" value="Beta-grasp_dom_sf"/>
</dbReference>
<evidence type="ECO:0000256" key="3">
    <source>
        <dbReference type="ARBA" id="ARBA00022694"/>
    </source>
</evidence>
<evidence type="ECO:0000256" key="6">
    <source>
        <dbReference type="RuleBase" id="RU361182"/>
    </source>
</evidence>
<evidence type="ECO:0000313" key="9">
    <source>
        <dbReference type="Proteomes" id="UP000276991"/>
    </source>
</evidence>
<comment type="PTM">
    <text evidence="5">C-terminal thiocarboxylation occurs in 2 steps, it is first acyl-adenylated (-COAMP) via the hesA/moeB/thiF part of the MOCS3/UBA4 homolog, then thiocarboxylated (-COSH) via the rhodanese domain of the MOCS3/UBA4 homolog.</text>
</comment>
<comment type="similarity">
    <text evidence="5 6">Belongs to the URM1 family.</text>
</comment>
<dbReference type="PANTHER" id="PTHR14986">
    <property type="entry name" value="RURM1 PROTEIN"/>
    <property type="match status" value="1"/>
</dbReference>
<evidence type="ECO:0000256" key="7">
    <source>
        <dbReference type="SAM" id="Phobius"/>
    </source>
</evidence>
<dbReference type="AlphaFoldDB" id="A0A498SWT7"/>
<reference evidence="8 9" key="1">
    <citation type="submission" date="2018-08" db="EMBL/GenBank/DDBJ databases">
        <authorList>
            <person name="Laetsch R D."/>
            <person name="Stevens L."/>
            <person name="Kumar S."/>
            <person name="Blaxter L. M."/>
        </authorList>
    </citation>
    <scope>NUCLEOTIDE SEQUENCE [LARGE SCALE GENOMIC DNA]</scope>
</reference>
<dbReference type="Gene3D" id="3.10.20.30">
    <property type="match status" value="1"/>
</dbReference>
<keyword evidence="3 5" id="KW-0819">tRNA processing</keyword>
<dbReference type="GO" id="GO:0005829">
    <property type="term" value="C:cytosol"/>
    <property type="evidence" value="ECO:0007669"/>
    <property type="project" value="UniProtKB-UniRule"/>
</dbReference>
<sequence length="152" mass="17271">MLLRSFKSSYKLESPQDIKLIMYVIMWYLLQALLKEIFAELILDFRLNMGVLSLKVEFSGGAESLFDMQKEFDIRIPNDSGPLFVSDLLRYINVNLIPDKSRSYLLLDKSGENVRPGILVLVNDVDWDLLQGPKTILDDGDVVSFISTLHGG</sequence>
<evidence type="ECO:0000256" key="2">
    <source>
        <dbReference type="ARBA" id="ARBA00022499"/>
    </source>
</evidence>
<proteinExistence type="inferred from homology"/>
<comment type="subcellular location">
    <subcellularLocation>
        <location evidence="5 6">Cytoplasm</location>
    </subcellularLocation>
</comment>
<keyword evidence="4 5" id="KW-0833">Ubl conjugation pathway</keyword>
<gene>
    <name evidence="8" type="ORF">NAV_LOCUS8619</name>
</gene>
<dbReference type="InterPro" id="IPR015221">
    <property type="entry name" value="Urm1"/>
</dbReference>
<dbReference type="GO" id="GO:0034227">
    <property type="term" value="P:tRNA thio-modification"/>
    <property type="evidence" value="ECO:0007669"/>
    <property type="project" value="UniProtKB-UniRule"/>
</dbReference>
<keyword evidence="2 5" id="KW-1017">Isopeptide bond</keyword>
<dbReference type="GO" id="GO:0032447">
    <property type="term" value="P:protein urmylation"/>
    <property type="evidence" value="ECO:0007669"/>
    <property type="project" value="UniProtKB-UniRule"/>
</dbReference>
<organism evidence="8 9">
    <name type="scientific">Acanthocheilonema viteae</name>
    <name type="common">Filarial nematode worm</name>
    <name type="synonym">Dipetalonema viteae</name>
    <dbReference type="NCBI Taxonomy" id="6277"/>
    <lineage>
        <taxon>Eukaryota</taxon>
        <taxon>Metazoa</taxon>
        <taxon>Ecdysozoa</taxon>
        <taxon>Nematoda</taxon>
        <taxon>Chromadorea</taxon>
        <taxon>Rhabditida</taxon>
        <taxon>Spirurina</taxon>
        <taxon>Spiruromorpha</taxon>
        <taxon>Filarioidea</taxon>
        <taxon>Onchocercidae</taxon>
        <taxon>Acanthocheilonema</taxon>
    </lineage>
</organism>
<dbReference type="GO" id="GO:0002098">
    <property type="term" value="P:tRNA wobble uridine modification"/>
    <property type="evidence" value="ECO:0007669"/>
    <property type="project" value="UniProtKB-UniRule"/>
</dbReference>
<keyword evidence="7" id="KW-0812">Transmembrane</keyword>
<evidence type="ECO:0000256" key="4">
    <source>
        <dbReference type="ARBA" id="ARBA00022786"/>
    </source>
</evidence>
<feature type="transmembrane region" description="Helical" evidence="7">
    <location>
        <begin position="20"/>
        <end position="43"/>
    </location>
</feature>
<comment type="pathway">
    <text evidence="5 6">tRNA modification; 5-methoxycarbonylmethyl-2-thiouridine-tRNA biosynthesis.</text>
</comment>
<feature type="cross-link" description="Glycyl lysine isopeptide (Gly-Lys) (interchain with K-? in acceptor proteins)" evidence="5">
    <location>
        <position position="152"/>
    </location>
</feature>
<keyword evidence="9" id="KW-1185">Reference proteome</keyword>
<dbReference type="UniPathway" id="UPA00988"/>
<keyword evidence="1 5" id="KW-0963">Cytoplasm</keyword>
<dbReference type="SUPFAM" id="SSF54285">
    <property type="entry name" value="MoaD/ThiS"/>
    <property type="match status" value="1"/>
</dbReference>
<dbReference type="Pfam" id="PF09138">
    <property type="entry name" value="Urm1"/>
    <property type="match status" value="1"/>
</dbReference>
<dbReference type="OrthoDB" id="10248987at2759"/>
<evidence type="ECO:0000313" key="8">
    <source>
        <dbReference type="EMBL" id="VBB33828.1"/>
    </source>
</evidence>
<keyword evidence="7" id="KW-1133">Transmembrane helix</keyword>
<evidence type="ECO:0000256" key="5">
    <source>
        <dbReference type="HAMAP-Rule" id="MF_03048"/>
    </source>
</evidence>
<name>A0A498SWT7_ACAVI</name>
<accession>A0A498SWT7</accession>
<dbReference type="HAMAP" id="MF_03048">
    <property type="entry name" value="Urm1"/>
    <property type="match status" value="1"/>
</dbReference>